<dbReference type="SUPFAM" id="SSF53098">
    <property type="entry name" value="Ribonuclease H-like"/>
    <property type="match status" value="1"/>
</dbReference>
<dbReference type="Pfam" id="PF24764">
    <property type="entry name" value="rva_4"/>
    <property type="match status" value="1"/>
</dbReference>
<accession>A0A9P0A0R7</accession>
<evidence type="ECO:0000313" key="3">
    <source>
        <dbReference type="Proteomes" id="UP001152759"/>
    </source>
</evidence>
<evidence type="ECO:0000259" key="1">
    <source>
        <dbReference type="PROSITE" id="PS50994"/>
    </source>
</evidence>
<proteinExistence type="predicted"/>
<reference evidence="2" key="1">
    <citation type="submission" date="2021-12" db="EMBL/GenBank/DDBJ databases">
        <authorList>
            <person name="King R."/>
        </authorList>
    </citation>
    <scope>NUCLEOTIDE SEQUENCE</scope>
</reference>
<dbReference type="AlphaFoldDB" id="A0A9P0A0R7"/>
<gene>
    <name evidence="2" type="ORF">BEMITA_LOCUS579</name>
</gene>
<dbReference type="InterPro" id="IPR036397">
    <property type="entry name" value="RNaseH_sf"/>
</dbReference>
<protein>
    <recommendedName>
        <fullName evidence="1">Integrase catalytic domain-containing protein</fullName>
    </recommendedName>
</protein>
<dbReference type="InterPro" id="IPR001584">
    <property type="entry name" value="Integrase_cat-core"/>
</dbReference>
<dbReference type="InterPro" id="IPR012337">
    <property type="entry name" value="RNaseH-like_sf"/>
</dbReference>
<organism evidence="2 3">
    <name type="scientific">Bemisia tabaci</name>
    <name type="common">Sweetpotato whitefly</name>
    <name type="synonym">Aleurodes tabaci</name>
    <dbReference type="NCBI Taxonomy" id="7038"/>
    <lineage>
        <taxon>Eukaryota</taxon>
        <taxon>Metazoa</taxon>
        <taxon>Ecdysozoa</taxon>
        <taxon>Arthropoda</taxon>
        <taxon>Hexapoda</taxon>
        <taxon>Insecta</taxon>
        <taxon>Pterygota</taxon>
        <taxon>Neoptera</taxon>
        <taxon>Paraneoptera</taxon>
        <taxon>Hemiptera</taxon>
        <taxon>Sternorrhyncha</taxon>
        <taxon>Aleyrodoidea</taxon>
        <taxon>Aleyrodidae</taxon>
        <taxon>Aleyrodinae</taxon>
        <taxon>Bemisia</taxon>
    </lineage>
</organism>
<feature type="domain" description="Integrase catalytic" evidence="1">
    <location>
        <begin position="219"/>
        <end position="399"/>
    </location>
</feature>
<dbReference type="Gene3D" id="3.30.420.10">
    <property type="entry name" value="Ribonuclease H-like superfamily/Ribonuclease H"/>
    <property type="match status" value="1"/>
</dbReference>
<name>A0A9P0A0R7_BEMTA</name>
<dbReference type="Proteomes" id="UP001152759">
    <property type="component" value="Chromosome 1"/>
</dbReference>
<dbReference type="GO" id="GO:0003676">
    <property type="term" value="F:nucleic acid binding"/>
    <property type="evidence" value="ECO:0007669"/>
    <property type="project" value="InterPro"/>
</dbReference>
<keyword evidence="3" id="KW-1185">Reference proteome</keyword>
<evidence type="ECO:0000313" key="2">
    <source>
        <dbReference type="EMBL" id="CAH0380869.1"/>
    </source>
</evidence>
<sequence length="462" mass="53242">MDENIHYGILAFTDNVFNELAKAQERLRSKDEHALLCSLQKLEEQGNIIHRTLSNIGSHSPLKLLLCHILLDVLQFLQENEGISLRQEDHRVAPQPCPIRLGSRGRGSFIIDPKQVKDYRQAGMSWTEIAATLCVSRKTLYNHCREIQLEERLSDAEVNEIIDELKAEDPRSGESYVGGEIRARGHHVSRERVRKLLRLKDPLGTAQMVQDKTIRKVYHVKGPNYMWHLDGNLKLVYYGIYVYGIVDGFSRKVMALEVGNNKTASAVGGCFLRAVRRFGVPERIRSDKGGENVDAATLMLQIRGTRRGSFITGRSVHNTRIERFWGEVNRITLRFRKLFLNLCLTNKLDVDNDLDLFSLQYVFIPVIQETLYRFERRYDCHKIRTGHSKTPKALYMSRSKAPVFGFDCPSYDEDNLVSLPCEEANEWLTHAESLCPNPSEIKYEDSVDVYHMLRSFLKHLYQ</sequence>
<dbReference type="PANTHER" id="PTHR46791">
    <property type="entry name" value="EXPRESSED PROTEIN"/>
    <property type="match status" value="1"/>
</dbReference>
<dbReference type="PANTHER" id="PTHR46791:SF5">
    <property type="entry name" value="CLR5 DOMAIN-CONTAINING PROTEIN-RELATED"/>
    <property type="match status" value="1"/>
</dbReference>
<dbReference type="InterPro" id="IPR058913">
    <property type="entry name" value="Integrase_dom_put"/>
</dbReference>
<dbReference type="PROSITE" id="PS50994">
    <property type="entry name" value="INTEGRASE"/>
    <property type="match status" value="1"/>
</dbReference>
<dbReference type="EMBL" id="OU963862">
    <property type="protein sequence ID" value="CAH0380869.1"/>
    <property type="molecule type" value="Genomic_DNA"/>
</dbReference>
<dbReference type="GO" id="GO:0015074">
    <property type="term" value="P:DNA integration"/>
    <property type="evidence" value="ECO:0007669"/>
    <property type="project" value="InterPro"/>
</dbReference>